<feature type="domain" description="Motility protein A N-terminal" evidence="14">
    <location>
        <begin position="6"/>
        <end position="93"/>
    </location>
</feature>
<dbReference type="Pfam" id="PF20560">
    <property type="entry name" value="MotA_N"/>
    <property type="match status" value="1"/>
</dbReference>
<evidence type="ECO:0000256" key="6">
    <source>
        <dbReference type="ARBA" id="ARBA00022692"/>
    </source>
</evidence>
<keyword evidence="4" id="KW-1003">Cell membrane</keyword>
<feature type="transmembrane region" description="Helical" evidence="12">
    <location>
        <begin position="153"/>
        <end position="173"/>
    </location>
</feature>
<dbReference type="AlphaFoldDB" id="A0A1M5K3Y3"/>
<dbReference type="Pfam" id="PF01618">
    <property type="entry name" value="MotA_ExbB"/>
    <property type="match status" value="1"/>
</dbReference>
<evidence type="ECO:0000256" key="3">
    <source>
        <dbReference type="ARBA" id="ARBA00022448"/>
    </source>
</evidence>
<dbReference type="NCBIfam" id="NF005997">
    <property type="entry name" value="PRK08124.1"/>
    <property type="match status" value="1"/>
</dbReference>
<name>A0A1M5K3Y3_9FIRM</name>
<keyword evidence="8" id="KW-0375">Hydrogen ion transport</keyword>
<keyword evidence="9 12" id="KW-1133">Transmembrane helix</keyword>
<evidence type="ECO:0000256" key="8">
    <source>
        <dbReference type="ARBA" id="ARBA00022781"/>
    </source>
</evidence>
<evidence type="ECO:0000313" key="16">
    <source>
        <dbReference type="Proteomes" id="UP000242329"/>
    </source>
</evidence>
<keyword evidence="11 12" id="KW-0472">Membrane</keyword>
<gene>
    <name evidence="15" type="ORF">SAMN02745221_00280</name>
</gene>
<dbReference type="EMBL" id="FQWY01000004">
    <property type="protein sequence ID" value="SHG47507.1"/>
    <property type="molecule type" value="Genomic_DNA"/>
</dbReference>
<feature type="transmembrane region" description="Helical" evidence="12">
    <location>
        <begin position="179"/>
        <end position="201"/>
    </location>
</feature>
<protein>
    <submittedName>
        <fullName evidence="15">Chemotaxis protein MotA</fullName>
    </submittedName>
</protein>
<evidence type="ECO:0000256" key="1">
    <source>
        <dbReference type="ARBA" id="ARBA00004651"/>
    </source>
</evidence>
<evidence type="ECO:0000313" key="15">
    <source>
        <dbReference type="EMBL" id="SHG47507.1"/>
    </source>
</evidence>
<evidence type="ECO:0000256" key="11">
    <source>
        <dbReference type="ARBA" id="ARBA00023136"/>
    </source>
</evidence>
<dbReference type="GO" id="GO:0005886">
    <property type="term" value="C:plasma membrane"/>
    <property type="evidence" value="ECO:0007669"/>
    <property type="project" value="UniProtKB-SubCell"/>
</dbReference>
<evidence type="ECO:0000256" key="12">
    <source>
        <dbReference type="SAM" id="Phobius"/>
    </source>
</evidence>
<dbReference type="GO" id="GO:1902600">
    <property type="term" value="P:proton transmembrane transport"/>
    <property type="evidence" value="ECO:0007669"/>
    <property type="project" value="UniProtKB-KW"/>
</dbReference>
<keyword evidence="5" id="KW-0145">Chemotaxis</keyword>
<evidence type="ECO:0000259" key="14">
    <source>
        <dbReference type="Pfam" id="PF20560"/>
    </source>
</evidence>
<keyword evidence="16" id="KW-1185">Reference proteome</keyword>
<keyword evidence="6 12" id="KW-0812">Transmembrane</keyword>
<accession>A0A1M5K3Y3</accession>
<dbReference type="PANTHER" id="PTHR30433">
    <property type="entry name" value="CHEMOTAXIS PROTEIN MOTA"/>
    <property type="match status" value="1"/>
</dbReference>
<evidence type="ECO:0000259" key="13">
    <source>
        <dbReference type="Pfam" id="PF01618"/>
    </source>
</evidence>
<comment type="similarity">
    <text evidence="2">Belongs to the MotA family.</text>
</comment>
<dbReference type="NCBIfam" id="NF006583">
    <property type="entry name" value="PRK09109.1"/>
    <property type="match status" value="1"/>
</dbReference>
<dbReference type="GO" id="GO:0071978">
    <property type="term" value="P:bacterial-type flagellum-dependent swarming motility"/>
    <property type="evidence" value="ECO:0007669"/>
    <property type="project" value="InterPro"/>
</dbReference>
<dbReference type="PANTHER" id="PTHR30433:SF3">
    <property type="entry name" value="MOTILITY PROTEIN A"/>
    <property type="match status" value="1"/>
</dbReference>
<dbReference type="Proteomes" id="UP000242329">
    <property type="component" value="Unassembled WGS sequence"/>
</dbReference>
<feature type="transmembrane region" description="Helical" evidence="12">
    <location>
        <begin position="34"/>
        <end position="51"/>
    </location>
</feature>
<evidence type="ECO:0000256" key="2">
    <source>
        <dbReference type="ARBA" id="ARBA00008038"/>
    </source>
</evidence>
<dbReference type="OrthoDB" id="9806929at2"/>
<evidence type="ECO:0000256" key="5">
    <source>
        <dbReference type="ARBA" id="ARBA00022500"/>
    </source>
</evidence>
<evidence type="ECO:0000256" key="9">
    <source>
        <dbReference type="ARBA" id="ARBA00022989"/>
    </source>
</evidence>
<organism evidence="15 16">
    <name type="scientific">Thermosyntropha lipolytica DSM 11003</name>
    <dbReference type="NCBI Taxonomy" id="1123382"/>
    <lineage>
        <taxon>Bacteria</taxon>
        <taxon>Bacillati</taxon>
        <taxon>Bacillota</taxon>
        <taxon>Clostridia</taxon>
        <taxon>Eubacteriales</taxon>
        <taxon>Syntrophomonadaceae</taxon>
        <taxon>Thermosyntropha</taxon>
    </lineage>
</organism>
<dbReference type="InterPro" id="IPR047055">
    <property type="entry name" value="MotA-like"/>
</dbReference>
<dbReference type="STRING" id="1123382.SAMN02745221_00280"/>
<dbReference type="RefSeq" id="WP_073089196.1">
    <property type="nucleotide sequence ID" value="NZ_FQWY01000004.1"/>
</dbReference>
<reference evidence="16" key="1">
    <citation type="submission" date="2016-11" db="EMBL/GenBank/DDBJ databases">
        <authorList>
            <person name="Varghese N."/>
            <person name="Submissions S."/>
        </authorList>
    </citation>
    <scope>NUCLEOTIDE SEQUENCE [LARGE SCALE GENOMIC DNA]</scope>
    <source>
        <strain evidence="16">DSM 11003</strain>
    </source>
</reference>
<evidence type="ECO:0000256" key="4">
    <source>
        <dbReference type="ARBA" id="ARBA00022475"/>
    </source>
</evidence>
<dbReference type="InterPro" id="IPR000540">
    <property type="entry name" value="Flag_MotA_CS"/>
</dbReference>
<proteinExistence type="inferred from homology"/>
<evidence type="ECO:0000256" key="7">
    <source>
        <dbReference type="ARBA" id="ARBA00022779"/>
    </source>
</evidence>
<comment type="subcellular location">
    <subcellularLocation>
        <location evidence="1">Cell membrane</location>
        <topology evidence="1">Multi-pass membrane protein</topology>
    </subcellularLocation>
</comment>
<dbReference type="GO" id="GO:0006935">
    <property type="term" value="P:chemotaxis"/>
    <property type="evidence" value="ECO:0007669"/>
    <property type="project" value="UniProtKB-KW"/>
</dbReference>
<evidence type="ECO:0000256" key="10">
    <source>
        <dbReference type="ARBA" id="ARBA00023065"/>
    </source>
</evidence>
<dbReference type="InterPro" id="IPR046786">
    <property type="entry name" value="MotA_N"/>
</dbReference>
<keyword evidence="10" id="KW-0406">Ion transport</keyword>
<keyword evidence="7" id="KW-0283">Flagellar rotation</keyword>
<dbReference type="PROSITE" id="PS01307">
    <property type="entry name" value="MOTA"/>
    <property type="match status" value="1"/>
</dbReference>
<feature type="domain" description="MotA/TolQ/ExbB proton channel" evidence="13">
    <location>
        <begin position="103"/>
        <end position="217"/>
    </location>
</feature>
<keyword evidence="3" id="KW-0813">Transport</keyword>
<sequence>MDLAVIIGLLLGLFALIGGMIAKGANIAILINPAAIIIIFVGTTAAIFNAFPMKEIKRIPSLFKIIFTEPKREDPAELVKLIVELAQQARKEGLLSLEARLTEIEDPFIRKGLQLIVDGQDEQFLRDYLETEIATMSERHQSGALVFSQAGTYAPTLGVMGAVVGLIGALGHLDDTRKLGASISAAFVATLFGIFSGYVMWHPFANKLKRKSEEEVVIKTMLLEGLISLQSGNNPIQIKEKMMVFLTPEERKKLEEE</sequence>
<dbReference type="InterPro" id="IPR002898">
    <property type="entry name" value="MotA_ExbB_proton_chnl"/>
</dbReference>